<evidence type="ECO:0000313" key="1">
    <source>
        <dbReference type="EMBL" id="KZS94565.1"/>
    </source>
</evidence>
<dbReference type="EMBL" id="KV419404">
    <property type="protein sequence ID" value="KZS94565.1"/>
    <property type="molecule type" value="Genomic_DNA"/>
</dbReference>
<name>A0A164VXQ5_9AGAM</name>
<keyword evidence="2" id="KW-1185">Reference proteome</keyword>
<reference evidence="1 2" key="1">
    <citation type="journal article" date="2016" name="Mol. Biol. Evol.">
        <title>Comparative Genomics of Early-Diverging Mushroom-Forming Fungi Provides Insights into the Origins of Lignocellulose Decay Capabilities.</title>
        <authorList>
            <person name="Nagy L.G."/>
            <person name="Riley R."/>
            <person name="Tritt A."/>
            <person name="Adam C."/>
            <person name="Daum C."/>
            <person name="Floudas D."/>
            <person name="Sun H."/>
            <person name="Yadav J.S."/>
            <person name="Pangilinan J."/>
            <person name="Larsson K.H."/>
            <person name="Matsuura K."/>
            <person name="Barry K."/>
            <person name="Labutti K."/>
            <person name="Kuo R."/>
            <person name="Ohm R.A."/>
            <person name="Bhattacharya S.S."/>
            <person name="Shirouzu T."/>
            <person name="Yoshinaga Y."/>
            <person name="Martin F.M."/>
            <person name="Grigoriev I.V."/>
            <person name="Hibbett D.S."/>
        </authorList>
    </citation>
    <scope>NUCLEOTIDE SEQUENCE [LARGE SCALE GENOMIC DNA]</scope>
    <source>
        <strain evidence="1 2">HHB9708</strain>
    </source>
</reference>
<dbReference type="AlphaFoldDB" id="A0A164VXQ5"/>
<proteinExistence type="predicted"/>
<gene>
    <name evidence="1" type="ORF">SISNIDRAFT_49290</name>
</gene>
<sequence length="124" mass="13246">MPCQSPRFNQALGSSSLIAGANAAGVSEVVAEDSARLGDVGGSEGVWEGDIESFFTGRGFARGALGSGQTHCRKKRDEVADWQGWQTTHRTVALCTSQAFRFGLVALYFFASARQAARFRPEVG</sequence>
<accession>A0A164VXQ5</accession>
<protein>
    <submittedName>
        <fullName evidence="1">Uncharacterized protein</fullName>
    </submittedName>
</protein>
<organism evidence="1 2">
    <name type="scientific">Sistotremastrum niveocremeum HHB9708</name>
    <dbReference type="NCBI Taxonomy" id="1314777"/>
    <lineage>
        <taxon>Eukaryota</taxon>
        <taxon>Fungi</taxon>
        <taxon>Dikarya</taxon>
        <taxon>Basidiomycota</taxon>
        <taxon>Agaricomycotina</taxon>
        <taxon>Agaricomycetes</taxon>
        <taxon>Sistotremastrales</taxon>
        <taxon>Sistotremastraceae</taxon>
        <taxon>Sertulicium</taxon>
        <taxon>Sertulicium niveocremeum</taxon>
    </lineage>
</organism>
<dbReference type="Proteomes" id="UP000076722">
    <property type="component" value="Unassembled WGS sequence"/>
</dbReference>
<evidence type="ECO:0000313" key="2">
    <source>
        <dbReference type="Proteomes" id="UP000076722"/>
    </source>
</evidence>